<dbReference type="Gene3D" id="3.60.110.10">
    <property type="entry name" value="Carbon-nitrogen hydrolase"/>
    <property type="match status" value="1"/>
</dbReference>
<dbReference type="PROSITE" id="PS50263">
    <property type="entry name" value="CN_HYDROLASE"/>
    <property type="match status" value="1"/>
</dbReference>
<evidence type="ECO:0000313" key="4">
    <source>
        <dbReference type="EMBL" id="GMA95313.1"/>
    </source>
</evidence>
<reference evidence="5" key="1">
    <citation type="journal article" date="2019" name="Int. J. Syst. Evol. Microbiol.">
        <title>The Global Catalogue of Microorganisms (GCM) 10K type strain sequencing project: providing services to taxonomists for standard genome sequencing and annotation.</title>
        <authorList>
            <consortium name="The Broad Institute Genomics Platform"/>
            <consortium name="The Broad Institute Genome Sequencing Center for Infectious Disease"/>
            <person name="Wu L."/>
            <person name="Ma J."/>
        </authorList>
    </citation>
    <scope>NUCLEOTIDE SEQUENCE [LARGE SCALE GENOMIC DNA]</scope>
    <source>
        <strain evidence="5">NBRC 108894</strain>
    </source>
</reference>
<comment type="similarity">
    <text evidence="1">Belongs to the carbon-nitrogen hydrolase superfamily. Nitrilase family.</text>
</comment>
<dbReference type="InterPro" id="IPR000132">
    <property type="entry name" value="Nitrilase/CN_hydratase_CS"/>
</dbReference>
<dbReference type="SUPFAM" id="SSF56317">
    <property type="entry name" value="Carbon-nitrogen hydrolase"/>
    <property type="match status" value="1"/>
</dbReference>
<sequence>MFAMAGWDDPEGRDWYARFLQESLVVGDERFAELRQIAVDHGVTLVTGLNERAGAEAGSVYNSIATIGPDGALLNLHRKLTPTHTERIAWAAGDARGLRVVATPVGRVGGLVCWEHWHPLARQALHAQEEQIHVAVWPDQPEMHVLASRTYAFEGRCFVVSAATYLRLADVPEGCARRTTGVSGPSSTTRSYASTAGRR</sequence>
<accession>A0ABQ6K6Z3</accession>
<feature type="compositionally biased region" description="Polar residues" evidence="2">
    <location>
        <begin position="180"/>
        <end position="199"/>
    </location>
</feature>
<protein>
    <recommendedName>
        <fullName evidence="3">CN hydrolase domain-containing protein</fullName>
    </recommendedName>
</protein>
<dbReference type="InterPro" id="IPR003010">
    <property type="entry name" value="C-N_Hydrolase"/>
</dbReference>
<dbReference type="InterPro" id="IPR036526">
    <property type="entry name" value="C-N_Hydrolase_sf"/>
</dbReference>
<evidence type="ECO:0000259" key="3">
    <source>
        <dbReference type="PROSITE" id="PS50263"/>
    </source>
</evidence>
<dbReference type="Proteomes" id="UP001157034">
    <property type="component" value="Unassembled WGS sequence"/>
</dbReference>
<evidence type="ECO:0000256" key="2">
    <source>
        <dbReference type="SAM" id="MobiDB-lite"/>
    </source>
</evidence>
<name>A0ABQ6K6Z3_9MICO</name>
<evidence type="ECO:0000256" key="1">
    <source>
        <dbReference type="ARBA" id="ARBA00008129"/>
    </source>
</evidence>
<feature type="domain" description="CN hydrolase" evidence="3">
    <location>
        <begin position="1"/>
        <end position="199"/>
    </location>
</feature>
<keyword evidence="5" id="KW-1185">Reference proteome</keyword>
<dbReference type="EMBL" id="BSVB01000001">
    <property type="protein sequence ID" value="GMA95313.1"/>
    <property type="molecule type" value="Genomic_DNA"/>
</dbReference>
<dbReference type="Pfam" id="PF00795">
    <property type="entry name" value="CN_hydrolase"/>
    <property type="match status" value="1"/>
</dbReference>
<gene>
    <name evidence="4" type="ORF">GCM10025881_21370</name>
</gene>
<proteinExistence type="inferred from homology"/>
<dbReference type="PANTHER" id="PTHR46044">
    <property type="entry name" value="NITRILASE"/>
    <property type="match status" value="1"/>
</dbReference>
<dbReference type="PANTHER" id="PTHR46044:SF1">
    <property type="entry name" value="CN HYDROLASE DOMAIN-CONTAINING PROTEIN"/>
    <property type="match status" value="1"/>
</dbReference>
<organism evidence="4 5">
    <name type="scientific">Pseudolysinimonas kribbensis</name>
    <dbReference type="NCBI Taxonomy" id="433641"/>
    <lineage>
        <taxon>Bacteria</taxon>
        <taxon>Bacillati</taxon>
        <taxon>Actinomycetota</taxon>
        <taxon>Actinomycetes</taxon>
        <taxon>Micrococcales</taxon>
        <taxon>Microbacteriaceae</taxon>
        <taxon>Pseudolysinimonas</taxon>
    </lineage>
</organism>
<feature type="region of interest" description="Disordered" evidence="2">
    <location>
        <begin position="177"/>
        <end position="199"/>
    </location>
</feature>
<evidence type="ECO:0000313" key="5">
    <source>
        <dbReference type="Proteomes" id="UP001157034"/>
    </source>
</evidence>
<dbReference type="PROSITE" id="PS00921">
    <property type="entry name" value="NITRIL_CHT_2"/>
    <property type="match status" value="1"/>
</dbReference>
<comment type="caution">
    <text evidence="4">The sequence shown here is derived from an EMBL/GenBank/DDBJ whole genome shotgun (WGS) entry which is preliminary data.</text>
</comment>
<dbReference type="InterPro" id="IPR044149">
    <property type="entry name" value="Nitrilases_CHs"/>
</dbReference>